<proteinExistence type="predicted"/>
<evidence type="ECO:0000313" key="1">
    <source>
        <dbReference type="EMBL" id="JAC73700.1"/>
    </source>
</evidence>
<accession>A0A061RSN5</accession>
<reference evidence="1" key="1">
    <citation type="submission" date="2014-05" db="EMBL/GenBank/DDBJ databases">
        <title>The transcriptome of the halophilic microalga Tetraselmis sp. GSL018 isolated from the Great Salt Lake, Utah.</title>
        <authorList>
            <person name="Jinkerson R.E."/>
            <person name="D'Adamo S."/>
            <person name="Posewitz M.C."/>
        </authorList>
    </citation>
    <scope>NUCLEOTIDE SEQUENCE</scope>
    <source>
        <strain evidence="1">GSL018</strain>
    </source>
</reference>
<feature type="non-terminal residue" evidence="1">
    <location>
        <position position="1"/>
    </location>
</feature>
<dbReference type="AlphaFoldDB" id="A0A061RSN5"/>
<sequence>LRRCLDASWKALAEGGGRFLPENILPWREPEALPRAIELLAAELRMASRHRDVVHAAPREPAALPDGAEGAAGRCPAASFNGTLIAHGDASRSTTSQDTHVTKRGLHEQFCCPG</sequence>
<gene>
    <name evidence="1" type="ORF">TSPGSL018_28114</name>
</gene>
<dbReference type="EMBL" id="GBEZ01012161">
    <property type="protein sequence ID" value="JAC73700.1"/>
    <property type="molecule type" value="Transcribed_RNA"/>
</dbReference>
<organism evidence="1">
    <name type="scientific">Tetraselmis sp. GSL018</name>
    <dbReference type="NCBI Taxonomy" id="582737"/>
    <lineage>
        <taxon>Eukaryota</taxon>
        <taxon>Viridiplantae</taxon>
        <taxon>Chlorophyta</taxon>
        <taxon>core chlorophytes</taxon>
        <taxon>Chlorodendrophyceae</taxon>
        <taxon>Chlorodendrales</taxon>
        <taxon>Chlorodendraceae</taxon>
        <taxon>Tetraselmis</taxon>
    </lineage>
</organism>
<protein>
    <submittedName>
        <fullName evidence="1">Uncharacterized protein</fullName>
    </submittedName>
</protein>
<name>A0A061RSN5_9CHLO</name>